<dbReference type="SUPFAM" id="SSF46894">
    <property type="entry name" value="C-terminal effector domain of the bipartite response regulators"/>
    <property type="match status" value="1"/>
</dbReference>
<dbReference type="PROSITE" id="PS50043">
    <property type="entry name" value="HTH_LUXR_2"/>
    <property type="match status" value="1"/>
</dbReference>
<keyword evidence="5" id="KW-1185">Reference proteome</keyword>
<name>A0ABT1DXB5_9ACTN</name>
<dbReference type="Pfam" id="PF13191">
    <property type="entry name" value="AAA_16"/>
    <property type="match status" value="1"/>
</dbReference>
<protein>
    <submittedName>
        <fullName evidence="4">AAA family ATPase</fullName>
    </submittedName>
</protein>
<dbReference type="RefSeq" id="WP_253241568.1">
    <property type="nucleotide sequence ID" value="NZ_JAMYJR010000038.1"/>
</dbReference>
<dbReference type="PANTHER" id="PTHR16305">
    <property type="entry name" value="TESTICULAR SOLUBLE ADENYLYL CYCLASE"/>
    <property type="match status" value="1"/>
</dbReference>
<dbReference type="InterPro" id="IPR027417">
    <property type="entry name" value="P-loop_NTPase"/>
</dbReference>
<keyword evidence="1" id="KW-0547">Nucleotide-binding</keyword>
<dbReference type="SUPFAM" id="SSF52540">
    <property type="entry name" value="P-loop containing nucleoside triphosphate hydrolases"/>
    <property type="match status" value="1"/>
</dbReference>
<dbReference type="Gene3D" id="1.10.10.10">
    <property type="entry name" value="Winged helix-like DNA-binding domain superfamily/Winged helix DNA-binding domain"/>
    <property type="match status" value="1"/>
</dbReference>
<dbReference type="CDD" id="cd06170">
    <property type="entry name" value="LuxR_C_like"/>
    <property type="match status" value="1"/>
</dbReference>
<dbReference type="InterPro" id="IPR011990">
    <property type="entry name" value="TPR-like_helical_dom_sf"/>
</dbReference>
<proteinExistence type="predicted"/>
<dbReference type="Pfam" id="PF00196">
    <property type="entry name" value="GerE"/>
    <property type="match status" value="1"/>
</dbReference>
<feature type="domain" description="HTH luxR-type" evidence="3">
    <location>
        <begin position="841"/>
        <end position="906"/>
    </location>
</feature>
<evidence type="ECO:0000256" key="2">
    <source>
        <dbReference type="ARBA" id="ARBA00022840"/>
    </source>
</evidence>
<dbReference type="SUPFAM" id="SSF48452">
    <property type="entry name" value="TPR-like"/>
    <property type="match status" value="1"/>
</dbReference>
<evidence type="ECO:0000256" key="1">
    <source>
        <dbReference type="ARBA" id="ARBA00022741"/>
    </source>
</evidence>
<dbReference type="EMBL" id="JAMYJR010000038">
    <property type="protein sequence ID" value="MCO8275504.1"/>
    <property type="molecule type" value="Genomic_DNA"/>
</dbReference>
<evidence type="ECO:0000313" key="5">
    <source>
        <dbReference type="Proteomes" id="UP001523369"/>
    </source>
</evidence>
<sequence length="906" mass="97329">MGTTDRDTSPGNLVGRGREQAELGGVLGSLRSGGRCLVMRGEPGVGKSALLRWTTGRAAQRGTAVLSITAVEDEFDLPYAGLHLLAAQLRRGESPPEVAHLLRTLAAEAPPALVAGALLDLIAALTGGGPLLIAVDDAQWLDPASWSALVLAGHRVADDPVLVLLSMRDGTRTTARLALAELPEYVLGPLPAADAAELLDRRAPDLRADLREVVLAEAAGNPLGVIELAAGVRKVGVGAAGQLPLTERLERAFGRAVEELPAGTRAFIEVAAVNDSSDGQEIRQAARLLYPLLRDEDARLAVTEKAVELEDGQVVFRHPLVRSAVRQRAGALRRRQVHAALGEVIDPQDRRQLWHRAEAASGPDDQLAAELARAGQDARRRGALTSARQAFERVARLSADPRTQVQALMTAICIASDEGEPAAINRMVEVLSERPLPPAEQTIVANIRVALDGQAWVGDDHLAHLVDVLDSFAQLGETEFALEFLADFSLRLLFANPGPELAGRVVGLADRLERPEYEGEITGIRASVAPVEQCAAVLPVLRRFLANPVLLASQATDRLPQAAMAVGALPEAHELNARILEISRRRGRVGNVAMSLVHRASTAAQLGEAFTALTLATEARGLNRELGQSRWALTAELMLGRALALRGEAEQAGRIADAVEQVLLPIGAYPMLANVQLVRGTAAMAAGKPELAYDELASILDPGAVPYHATLRFWAVPYLAEAALLGGRVDALHDLIVDLGVFAERGIPVLRVGLNYARAVRAETDEGYTSALAFGDLSRWPFEQARLRFAYGVWLRRQRRVGDARTQLRAAAGVFTAFGAVPWAQRADAELRATGERVERQPDVRQALTPQEWQIAELVTDGLTSKEIANRLFLSVRTVDSHLSRAYRKVGVSSRAELTKVLLDGR</sequence>
<dbReference type="InterPro" id="IPR041664">
    <property type="entry name" value="AAA_16"/>
</dbReference>
<dbReference type="SMART" id="SM00421">
    <property type="entry name" value="HTH_LUXR"/>
    <property type="match status" value="1"/>
</dbReference>
<reference evidence="4 5" key="1">
    <citation type="submission" date="2022-06" db="EMBL/GenBank/DDBJ databases">
        <title>New Species of the Genus Actinoplanes, ActinopZanes ferrugineus.</title>
        <authorList>
            <person name="Ding P."/>
        </authorList>
    </citation>
    <scope>NUCLEOTIDE SEQUENCE [LARGE SCALE GENOMIC DNA]</scope>
    <source>
        <strain evidence="4 5">TRM88003</strain>
    </source>
</reference>
<evidence type="ECO:0000313" key="4">
    <source>
        <dbReference type="EMBL" id="MCO8275504.1"/>
    </source>
</evidence>
<gene>
    <name evidence="4" type="ORF">M1L60_33465</name>
</gene>
<accession>A0ABT1DXB5</accession>
<dbReference type="InterPro" id="IPR000792">
    <property type="entry name" value="Tscrpt_reg_LuxR_C"/>
</dbReference>
<organism evidence="4 5">
    <name type="scientific">Paractinoplanes aksuensis</name>
    <dbReference type="NCBI Taxonomy" id="2939490"/>
    <lineage>
        <taxon>Bacteria</taxon>
        <taxon>Bacillati</taxon>
        <taxon>Actinomycetota</taxon>
        <taxon>Actinomycetes</taxon>
        <taxon>Micromonosporales</taxon>
        <taxon>Micromonosporaceae</taxon>
        <taxon>Paractinoplanes</taxon>
    </lineage>
</organism>
<comment type="caution">
    <text evidence="4">The sequence shown here is derived from an EMBL/GenBank/DDBJ whole genome shotgun (WGS) entry which is preliminary data.</text>
</comment>
<dbReference type="InterPro" id="IPR016032">
    <property type="entry name" value="Sig_transdc_resp-reg_C-effctor"/>
</dbReference>
<dbReference type="Proteomes" id="UP001523369">
    <property type="component" value="Unassembled WGS sequence"/>
</dbReference>
<keyword evidence="2" id="KW-0067">ATP-binding</keyword>
<dbReference type="InterPro" id="IPR036388">
    <property type="entry name" value="WH-like_DNA-bd_sf"/>
</dbReference>
<dbReference type="PRINTS" id="PR00038">
    <property type="entry name" value="HTHLUXR"/>
</dbReference>
<dbReference type="PROSITE" id="PS00622">
    <property type="entry name" value="HTH_LUXR_1"/>
    <property type="match status" value="1"/>
</dbReference>
<evidence type="ECO:0000259" key="3">
    <source>
        <dbReference type="PROSITE" id="PS50043"/>
    </source>
</evidence>
<dbReference type="PANTHER" id="PTHR16305:SF35">
    <property type="entry name" value="TRANSCRIPTIONAL ACTIVATOR DOMAIN"/>
    <property type="match status" value="1"/>
</dbReference>